<comment type="pathway">
    <text evidence="2 11">Cofactor biosynthesis; NAD(+) biosynthesis; deamido-NAD(+) from nicotinate D-ribonucleotide: step 1/1.</text>
</comment>
<dbReference type="Pfam" id="PF01467">
    <property type="entry name" value="CTP_transf_like"/>
    <property type="match status" value="1"/>
</dbReference>
<dbReference type="InterPro" id="IPR014729">
    <property type="entry name" value="Rossmann-like_a/b/a_fold"/>
</dbReference>
<evidence type="ECO:0000313" key="14">
    <source>
        <dbReference type="Proteomes" id="UP000031258"/>
    </source>
</evidence>
<dbReference type="GO" id="GO:0004515">
    <property type="term" value="F:nicotinate-nucleotide adenylyltransferase activity"/>
    <property type="evidence" value="ECO:0007669"/>
    <property type="project" value="UniProtKB-UniRule"/>
</dbReference>
<dbReference type="SUPFAM" id="SSF52374">
    <property type="entry name" value="Nucleotidylyl transferase"/>
    <property type="match status" value="1"/>
</dbReference>
<evidence type="ECO:0000256" key="8">
    <source>
        <dbReference type="ARBA" id="ARBA00022840"/>
    </source>
</evidence>
<dbReference type="RefSeq" id="WP_053332767.1">
    <property type="nucleotide sequence ID" value="NZ_JSWE01000206.1"/>
</dbReference>
<dbReference type="PANTHER" id="PTHR39321">
    <property type="entry name" value="NICOTINATE-NUCLEOTIDE ADENYLYLTRANSFERASE-RELATED"/>
    <property type="match status" value="1"/>
</dbReference>
<protein>
    <recommendedName>
        <fullName evidence="11">Probable nicotinate-nucleotide adenylyltransferase</fullName>
        <ecNumber evidence="11">2.7.7.18</ecNumber>
    </recommendedName>
    <alternativeName>
        <fullName evidence="11">Deamido-NAD(+) diphosphorylase</fullName>
    </alternativeName>
    <alternativeName>
        <fullName evidence="11">Deamido-NAD(+) pyrophosphorylase</fullName>
    </alternativeName>
    <alternativeName>
        <fullName evidence="11">Nicotinate mononucleotide adenylyltransferase</fullName>
        <shortName evidence="11">NaMN adenylyltransferase</shortName>
    </alternativeName>
</protein>
<dbReference type="CDD" id="cd02165">
    <property type="entry name" value="NMNAT"/>
    <property type="match status" value="1"/>
</dbReference>
<dbReference type="OrthoDB" id="5295945at2"/>
<keyword evidence="14" id="KW-1185">Reference proteome</keyword>
<evidence type="ECO:0000256" key="7">
    <source>
        <dbReference type="ARBA" id="ARBA00022741"/>
    </source>
</evidence>
<proteinExistence type="inferred from homology"/>
<keyword evidence="6 11" id="KW-0548">Nucleotidyltransferase</keyword>
<accession>A0A0C1QWD7</accession>
<dbReference type="STRING" id="86105.NF27_IN00710"/>
<dbReference type="Proteomes" id="UP000031258">
    <property type="component" value="Unassembled WGS sequence"/>
</dbReference>
<evidence type="ECO:0000256" key="11">
    <source>
        <dbReference type="HAMAP-Rule" id="MF_00244"/>
    </source>
</evidence>
<evidence type="ECO:0000256" key="3">
    <source>
        <dbReference type="ARBA" id="ARBA00009014"/>
    </source>
</evidence>
<comment type="function">
    <text evidence="1 11">Catalyzes the reversible adenylation of nicotinate mononucleotide (NaMN) to nicotinic acid adenine dinucleotide (NaAD).</text>
</comment>
<reference evidence="13 14" key="1">
    <citation type="submission" date="2014-11" db="EMBL/GenBank/DDBJ databases">
        <title>A Rickettsiales Symbiont of Amoebae With Ancient Features.</title>
        <authorList>
            <person name="Schulz F."/>
            <person name="Martijn J."/>
            <person name="Wascher F."/>
            <person name="Kostanjsek R."/>
            <person name="Ettema T.J."/>
            <person name="Horn M."/>
        </authorList>
    </citation>
    <scope>NUCLEOTIDE SEQUENCE [LARGE SCALE GENOMIC DNA]</scope>
    <source>
        <strain evidence="13 14">UWC36</strain>
    </source>
</reference>
<keyword evidence="9 11" id="KW-0520">NAD</keyword>
<sequence length="204" mass="23915">MSRFRLLPVSGNAKIRVGILGGTFNPAHEGHRYISLEAIKHLNLDYVVWLVSPQNPLKSEDVKGSLNTRVEIAENTKHSNKIIVSDIEKYFKNNFTANSINRIKKMHRNVEFVWLMGADNMMQIHKWYQWKQIFRQSYVAVFDRFSFGIKVNKSKAANIFPSHKMLNYGNVTNFKNKNWCFFKIRQNPISSTQIRSKLKYEKSK</sequence>
<dbReference type="Gene3D" id="3.40.50.620">
    <property type="entry name" value="HUPs"/>
    <property type="match status" value="1"/>
</dbReference>
<comment type="caution">
    <text evidence="13">The sequence shown here is derived from an EMBL/GenBank/DDBJ whole genome shotgun (WGS) entry which is preliminary data.</text>
</comment>
<dbReference type="NCBIfam" id="TIGR00482">
    <property type="entry name" value="nicotinate (nicotinamide) nucleotide adenylyltransferase"/>
    <property type="match status" value="1"/>
</dbReference>
<dbReference type="GO" id="GO:0005524">
    <property type="term" value="F:ATP binding"/>
    <property type="evidence" value="ECO:0007669"/>
    <property type="project" value="UniProtKB-KW"/>
</dbReference>
<evidence type="ECO:0000256" key="6">
    <source>
        <dbReference type="ARBA" id="ARBA00022695"/>
    </source>
</evidence>
<keyword evidence="8 11" id="KW-0067">ATP-binding</keyword>
<comment type="catalytic activity">
    <reaction evidence="10 11">
        <text>nicotinate beta-D-ribonucleotide + ATP + H(+) = deamido-NAD(+) + diphosphate</text>
        <dbReference type="Rhea" id="RHEA:22860"/>
        <dbReference type="ChEBI" id="CHEBI:15378"/>
        <dbReference type="ChEBI" id="CHEBI:30616"/>
        <dbReference type="ChEBI" id="CHEBI:33019"/>
        <dbReference type="ChEBI" id="CHEBI:57502"/>
        <dbReference type="ChEBI" id="CHEBI:58437"/>
        <dbReference type="EC" id="2.7.7.18"/>
    </reaction>
</comment>
<dbReference type="UniPathway" id="UPA00253">
    <property type="reaction ID" value="UER00332"/>
</dbReference>
<evidence type="ECO:0000256" key="5">
    <source>
        <dbReference type="ARBA" id="ARBA00022679"/>
    </source>
</evidence>
<keyword evidence="5 11" id="KW-0808">Transferase</keyword>
<evidence type="ECO:0000256" key="9">
    <source>
        <dbReference type="ARBA" id="ARBA00023027"/>
    </source>
</evidence>
<evidence type="ECO:0000256" key="4">
    <source>
        <dbReference type="ARBA" id="ARBA00022642"/>
    </source>
</evidence>
<dbReference type="AlphaFoldDB" id="A0A0C1QWD7"/>
<feature type="domain" description="Cytidyltransferase-like" evidence="12">
    <location>
        <begin position="19"/>
        <end position="196"/>
    </location>
</feature>
<dbReference type="GO" id="GO:0009435">
    <property type="term" value="P:NAD+ biosynthetic process"/>
    <property type="evidence" value="ECO:0007669"/>
    <property type="project" value="UniProtKB-UniRule"/>
</dbReference>
<keyword evidence="7 11" id="KW-0547">Nucleotide-binding</keyword>
<dbReference type="InterPro" id="IPR004821">
    <property type="entry name" value="Cyt_trans-like"/>
</dbReference>
<dbReference type="HAMAP" id="MF_00244">
    <property type="entry name" value="NaMN_adenylyltr"/>
    <property type="match status" value="1"/>
</dbReference>
<organism evidence="13 14">
    <name type="scientific">Candidatus Jidaibacter acanthamoebae</name>
    <dbReference type="NCBI Taxonomy" id="86105"/>
    <lineage>
        <taxon>Bacteria</taxon>
        <taxon>Pseudomonadati</taxon>
        <taxon>Pseudomonadota</taxon>
        <taxon>Alphaproteobacteria</taxon>
        <taxon>Rickettsiales</taxon>
        <taxon>Candidatus Midichloriaceae</taxon>
        <taxon>Candidatus Jidaibacter</taxon>
    </lineage>
</organism>
<dbReference type="InterPro" id="IPR005248">
    <property type="entry name" value="NadD/NMNAT"/>
</dbReference>
<evidence type="ECO:0000259" key="12">
    <source>
        <dbReference type="Pfam" id="PF01467"/>
    </source>
</evidence>
<dbReference type="PANTHER" id="PTHR39321:SF3">
    <property type="entry name" value="PHOSPHOPANTETHEINE ADENYLYLTRANSFERASE"/>
    <property type="match status" value="1"/>
</dbReference>
<gene>
    <name evidence="13" type="primary">nadD_2</name>
    <name evidence="11" type="synonym">nadD</name>
    <name evidence="13" type="ORF">NF27_IN00710</name>
</gene>
<dbReference type="EMBL" id="JSWE01000206">
    <property type="protein sequence ID" value="KIE04330.1"/>
    <property type="molecule type" value="Genomic_DNA"/>
</dbReference>
<evidence type="ECO:0000256" key="2">
    <source>
        <dbReference type="ARBA" id="ARBA00005019"/>
    </source>
</evidence>
<evidence type="ECO:0000256" key="10">
    <source>
        <dbReference type="ARBA" id="ARBA00048721"/>
    </source>
</evidence>
<keyword evidence="4 11" id="KW-0662">Pyridine nucleotide biosynthesis</keyword>
<dbReference type="PATRIC" id="fig|86105.3.peg.1872"/>
<comment type="similarity">
    <text evidence="3 11">Belongs to the NadD family.</text>
</comment>
<evidence type="ECO:0000256" key="1">
    <source>
        <dbReference type="ARBA" id="ARBA00002324"/>
    </source>
</evidence>
<evidence type="ECO:0000313" key="13">
    <source>
        <dbReference type="EMBL" id="KIE04330.1"/>
    </source>
</evidence>
<dbReference type="EC" id="2.7.7.18" evidence="11"/>
<name>A0A0C1QWD7_9RICK</name>